<accession>A0A1D2JPL0</accession>
<evidence type="ECO:0000259" key="6">
    <source>
        <dbReference type="PROSITE" id="PS51253"/>
    </source>
</evidence>
<dbReference type="GO" id="GO:0003677">
    <property type="term" value="F:DNA binding"/>
    <property type="evidence" value="ECO:0007669"/>
    <property type="project" value="UniProtKB-KW"/>
</dbReference>
<dbReference type="Pfam" id="PF03221">
    <property type="entry name" value="HTH_Tnp_Tc5"/>
    <property type="match status" value="1"/>
</dbReference>
<dbReference type="Proteomes" id="UP000242814">
    <property type="component" value="Unassembled WGS sequence"/>
</dbReference>
<feature type="transmembrane region" description="Helical" evidence="5">
    <location>
        <begin position="625"/>
        <end position="656"/>
    </location>
</feature>
<dbReference type="InterPro" id="IPR004345">
    <property type="entry name" value="TB2_DP1_HVA22"/>
</dbReference>
<protein>
    <submittedName>
        <fullName evidence="7">Protein yop1</fullName>
    </submittedName>
</protein>
<keyword evidence="5" id="KW-1133">Transmembrane helix</keyword>
<feature type="transmembrane region" description="Helical" evidence="5">
    <location>
        <begin position="704"/>
        <end position="725"/>
    </location>
</feature>
<dbReference type="PANTHER" id="PTHR19303">
    <property type="entry name" value="TRANSPOSON"/>
    <property type="match status" value="1"/>
</dbReference>
<comment type="caution">
    <text evidence="7">The sequence shown here is derived from an EMBL/GenBank/DDBJ whole genome shotgun (WGS) entry which is preliminary data.</text>
</comment>
<dbReference type="GO" id="GO:0005634">
    <property type="term" value="C:nucleus"/>
    <property type="evidence" value="ECO:0007669"/>
    <property type="project" value="UniProtKB-SubCell"/>
</dbReference>
<dbReference type="VEuPathDB" id="FungiDB:PABG_06745"/>
<dbReference type="InterPro" id="IPR004875">
    <property type="entry name" value="DDE_SF_endonuclease_dom"/>
</dbReference>
<sequence>MTATPSKEPSNQEARLLLAIKDYETKQISSIRVAAKTYELPYTTLYDRLRGGTTYTNAQLKNRKLTSTEEESLVQWILSMDERGQPPRIATVREMANLLLEARESTTTTTVGGRWVERFIQRHSELKTKFSRKYDYQRAQCEDSKIIYEWFTLMDRTIKKYGITSEDIYNFDEIGFTMGVISTSWVVTRAERAGRPSLLQPGNREWATVIEAVNATGWALPPMIIFKGKLHQASWYKQLPKDWTIGVSEKGWTTDALSLDWLRKVFNGATKACTKGRYRLLVLDGHGSHATARFDKFCLDHGIISLYMPPHSSHLLQPLDVSCFSPLKRAYGKRVEQSVRLGISYIDKEDFLASYTTARQEAMKDITIKNGFKATGLVPYNPDEVLTRLHTQFHTPTPPGSAHGSHGSEVLTRLHTQFHTPTPPGSAHGSHGSHGSQSSWTPKTPRNVTQLERQSSRIKRRTEILSSPTNQALDQLVKGCHTAMHNVALLTKEVMELRAANAKQKRKREKSRFYIAKEGILTAQEALARMAKPLEPPERTEVWMEDPNPEGRKRRPPTCSKCCGWAIDIVRGAIPGIHTASTSSLFLPVLGNFPYVALDIDLRYRQLSKYPALNNFERQTSVPKVYAFLGLVGIYFFLVFFNIGGAFLVNFAGFLIPGYYSLQALFTVAKADDTQWLTYWVVFAFLTVIESAISAAYWFPFYYLFKFVLILWMALPQTSGAQLVFHSFIQPVFSRYFLSGSTASNLRSQADQATKTHSS</sequence>
<keyword evidence="2" id="KW-0238">DNA-binding</keyword>
<feature type="compositionally biased region" description="Low complexity" evidence="4">
    <location>
        <begin position="425"/>
        <end position="439"/>
    </location>
</feature>
<keyword evidence="3" id="KW-0539">Nucleus</keyword>
<reference evidence="7 8" key="1">
    <citation type="submission" date="2016-06" db="EMBL/GenBank/DDBJ databases">
        <authorList>
            <person name="Kjaerup R.B."/>
            <person name="Dalgaard T.S."/>
            <person name="Juul-Madsen H.R."/>
        </authorList>
    </citation>
    <scope>NUCLEOTIDE SEQUENCE [LARGE SCALE GENOMIC DNA]</scope>
    <source>
        <strain evidence="7 8">Pb300</strain>
    </source>
</reference>
<keyword evidence="5" id="KW-0812">Transmembrane</keyword>
<organism evidence="7 8">
    <name type="scientific">Paracoccidioides brasiliensis</name>
    <dbReference type="NCBI Taxonomy" id="121759"/>
    <lineage>
        <taxon>Eukaryota</taxon>
        <taxon>Fungi</taxon>
        <taxon>Dikarya</taxon>
        <taxon>Ascomycota</taxon>
        <taxon>Pezizomycotina</taxon>
        <taxon>Eurotiomycetes</taxon>
        <taxon>Eurotiomycetidae</taxon>
        <taxon>Onygenales</taxon>
        <taxon>Ajellomycetaceae</taxon>
        <taxon>Paracoccidioides</taxon>
    </lineage>
</organism>
<comment type="subcellular location">
    <subcellularLocation>
        <location evidence="1">Nucleus</location>
    </subcellularLocation>
</comment>
<dbReference type="VEuPathDB" id="FungiDB:PABG_07478"/>
<keyword evidence="5" id="KW-0472">Membrane</keyword>
<evidence type="ECO:0000256" key="5">
    <source>
        <dbReference type="SAM" id="Phobius"/>
    </source>
</evidence>
<name>A0A1D2JPL0_PARBR</name>
<feature type="transmembrane region" description="Helical" evidence="5">
    <location>
        <begin position="677"/>
        <end position="698"/>
    </location>
</feature>
<dbReference type="InterPro" id="IPR007889">
    <property type="entry name" value="HTH_Psq"/>
</dbReference>
<dbReference type="Pfam" id="PF03184">
    <property type="entry name" value="DDE_1"/>
    <property type="match status" value="1"/>
</dbReference>
<dbReference type="Pfam" id="PF03134">
    <property type="entry name" value="TB2_DP1_HVA22"/>
    <property type="match status" value="1"/>
</dbReference>
<evidence type="ECO:0000313" key="7">
    <source>
        <dbReference type="EMBL" id="ODH45122.1"/>
    </source>
</evidence>
<evidence type="ECO:0000256" key="3">
    <source>
        <dbReference type="ARBA" id="ARBA00023242"/>
    </source>
</evidence>
<dbReference type="PANTHER" id="PTHR19303:SF62">
    <property type="entry name" value="HTH CENPB-TYPE DOMAIN-CONTAINING PROTEIN-RELATED"/>
    <property type="match status" value="1"/>
</dbReference>
<dbReference type="Gene3D" id="3.30.420.10">
    <property type="entry name" value="Ribonuclease H-like superfamily/Ribonuclease H"/>
    <property type="match status" value="1"/>
</dbReference>
<feature type="region of interest" description="Disordered" evidence="4">
    <location>
        <begin position="417"/>
        <end position="466"/>
    </location>
</feature>
<dbReference type="PROSITE" id="PS51253">
    <property type="entry name" value="HTH_CENPB"/>
    <property type="match status" value="1"/>
</dbReference>
<evidence type="ECO:0000313" key="8">
    <source>
        <dbReference type="Proteomes" id="UP000242814"/>
    </source>
</evidence>
<dbReference type="EMBL" id="LZYO01000006">
    <property type="protein sequence ID" value="ODH45122.1"/>
    <property type="molecule type" value="Genomic_DNA"/>
</dbReference>
<dbReference type="InterPro" id="IPR050863">
    <property type="entry name" value="CenT-Element_Derived"/>
</dbReference>
<dbReference type="SUPFAM" id="SSF46689">
    <property type="entry name" value="Homeodomain-like"/>
    <property type="match status" value="1"/>
</dbReference>
<dbReference type="InterPro" id="IPR036397">
    <property type="entry name" value="RNaseH_sf"/>
</dbReference>
<feature type="domain" description="HTH CENPB-type" evidence="6">
    <location>
        <begin position="57"/>
        <end position="129"/>
    </location>
</feature>
<evidence type="ECO:0000256" key="1">
    <source>
        <dbReference type="ARBA" id="ARBA00004123"/>
    </source>
</evidence>
<dbReference type="SMART" id="SM00674">
    <property type="entry name" value="CENPB"/>
    <property type="match status" value="1"/>
</dbReference>
<dbReference type="AlphaFoldDB" id="A0A1D2JPL0"/>
<dbReference type="VEuPathDB" id="FungiDB:PADG_02203"/>
<dbReference type="InterPro" id="IPR009057">
    <property type="entry name" value="Homeodomain-like_sf"/>
</dbReference>
<feature type="compositionally biased region" description="Polar residues" evidence="4">
    <location>
        <begin position="440"/>
        <end position="453"/>
    </location>
</feature>
<gene>
    <name evidence="7" type="ORF">ACO22_00326</name>
</gene>
<proteinExistence type="predicted"/>
<dbReference type="Pfam" id="PF05225">
    <property type="entry name" value="HTH_psq"/>
    <property type="match status" value="1"/>
</dbReference>
<evidence type="ECO:0000256" key="2">
    <source>
        <dbReference type="ARBA" id="ARBA00023125"/>
    </source>
</evidence>
<dbReference type="InterPro" id="IPR006600">
    <property type="entry name" value="HTH_CenpB_DNA-bd_dom"/>
</dbReference>
<dbReference type="VEuPathDB" id="FungiDB:PADG_11157"/>
<evidence type="ECO:0000256" key="4">
    <source>
        <dbReference type="SAM" id="MobiDB-lite"/>
    </source>
</evidence>